<keyword evidence="3" id="KW-1185">Reference proteome</keyword>
<evidence type="ECO:0000313" key="1">
    <source>
        <dbReference type="EMBL" id="EJT69035.1"/>
    </source>
</evidence>
<protein>
    <submittedName>
        <fullName evidence="1 2">Uncharacterized protein</fullName>
    </submittedName>
</protein>
<dbReference type="Proteomes" id="UP000006039">
    <property type="component" value="Unassembled WGS sequence"/>
</dbReference>
<dbReference type="VEuPathDB" id="FungiDB:GGTG_13432"/>
<organism evidence="1">
    <name type="scientific">Gaeumannomyces tritici (strain R3-111a-1)</name>
    <name type="common">Wheat and barley take-all root rot fungus</name>
    <name type="synonym">Gaeumannomyces graminis var. tritici</name>
    <dbReference type="NCBI Taxonomy" id="644352"/>
    <lineage>
        <taxon>Eukaryota</taxon>
        <taxon>Fungi</taxon>
        <taxon>Dikarya</taxon>
        <taxon>Ascomycota</taxon>
        <taxon>Pezizomycotina</taxon>
        <taxon>Sordariomycetes</taxon>
        <taxon>Sordariomycetidae</taxon>
        <taxon>Magnaporthales</taxon>
        <taxon>Magnaporthaceae</taxon>
        <taxon>Gaeumannomyces</taxon>
    </lineage>
</organism>
<dbReference type="EnsemblFungi" id="EJT69035">
    <property type="protein sequence ID" value="EJT69035"/>
    <property type="gene ID" value="GGTG_13432"/>
</dbReference>
<dbReference type="HOGENOM" id="CLU_1185073_0_0_1"/>
<dbReference type="RefSeq" id="XP_009229602.1">
    <property type="nucleotide sequence ID" value="XM_009231338.1"/>
</dbReference>
<dbReference type="EMBL" id="GL385407">
    <property type="protein sequence ID" value="EJT69035.1"/>
    <property type="molecule type" value="Genomic_DNA"/>
</dbReference>
<proteinExistence type="predicted"/>
<reference evidence="1" key="2">
    <citation type="submission" date="2010-07" db="EMBL/GenBank/DDBJ databases">
        <authorList>
            <consortium name="The Broad Institute Genome Sequencing Platform"/>
            <consortium name="Broad Institute Genome Sequencing Center for Infectious Disease"/>
            <person name="Ma L.-J."/>
            <person name="Dead R."/>
            <person name="Young S."/>
            <person name="Zeng Q."/>
            <person name="Koehrsen M."/>
            <person name="Alvarado L."/>
            <person name="Berlin A."/>
            <person name="Chapman S.B."/>
            <person name="Chen Z."/>
            <person name="Freedman E."/>
            <person name="Gellesch M."/>
            <person name="Goldberg J."/>
            <person name="Griggs A."/>
            <person name="Gujja S."/>
            <person name="Heilman E.R."/>
            <person name="Heiman D."/>
            <person name="Hepburn T."/>
            <person name="Howarth C."/>
            <person name="Jen D."/>
            <person name="Larson L."/>
            <person name="Mehta T."/>
            <person name="Neiman D."/>
            <person name="Pearson M."/>
            <person name="Roberts A."/>
            <person name="Saif S."/>
            <person name="Shea T."/>
            <person name="Shenoy N."/>
            <person name="Sisk P."/>
            <person name="Stolte C."/>
            <person name="Sykes S."/>
            <person name="Walk T."/>
            <person name="White J."/>
            <person name="Yandava C."/>
            <person name="Haas B."/>
            <person name="Nusbaum C."/>
            <person name="Birren B."/>
        </authorList>
    </citation>
    <scope>NUCLEOTIDE SEQUENCE</scope>
    <source>
        <strain evidence="1">R3-111a-1</strain>
    </source>
</reference>
<gene>
    <name evidence="2" type="primary">20353890</name>
    <name evidence="1" type="ORF">GGTG_13432</name>
</gene>
<reference evidence="2" key="5">
    <citation type="submission" date="2018-04" db="UniProtKB">
        <authorList>
            <consortium name="EnsemblFungi"/>
        </authorList>
    </citation>
    <scope>IDENTIFICATION</scope>
    <source>
        <strain evidence="2">R3-111a-1</strain>
    </source>
</reference>
<evidence type="ECO:0000313" key="2">
    <source>
        <dbReference type="EnsemblFungi" id="EJT69035"/>
    </source>
</evidence>
<dbReference type="GeneID" id="20353890"/>
<name>J3PIV2_GAET3</name>
<dbReference type="STRING" id="644352.J3PIV2"/>
<dbReference type="AlphaFoldDB" id="J3PIV2"/>
<accession>J3PIV2</accession>
<evidence type="ECO:0000313" key="3">
    <source>
        <dbReference type="Proteomes" id="UP000006039"/>
    </source>
</evidence>
<reference evidence="2" key="4">
    <citation type="journal article" date="2015" name="G3 (Bethesda)">
        <title>Genome sequences of three phytopathogenic species of the Magnaporthaceae family of fungi.</title>
        <authorList>
            <person name="Okagaki L.H."/>
            <person name="Nunes C.C."/>
            <person name="Sailsbery J."/>
            <person name="Clay B."/>
            <person name="Brown D."/>
            <person name="John T."/>
            <person name="Oh Y."/>
            <person name="Young N."/>
            <person name="Fitzgerald M."/>
            <person name="Haas B.J."/>
            <person name="Zeng Q."/>
            <person name="Young S."/>
            <person name="Adiconis X."/>
            <person name="Fan L."/>
            <person name="Levin J.Z."/>
            <person name="Mitchell T.K."/>
            <person name="Okubara P.A."/>
            <person name="Farman M.L."/>
            <person name="Kohn L.M."/>
            <person name="Birren B."/>
            <person name="Ma L.-J."/>
            <person name="Dean R.A."/>
        </authorList>
    </citation>
    <scope>NUCLEOTIDE SEQUENCE</scope>
    <source>
        <strain evidence="2">R3-111a-1</strain>
    </source>
</reference>
<reference evidence="1" key="3">
    <citation type="submission" date="2010-09" db="EMBL/GenBank/DDBJ databases">
        <title>Annotation of Gaeumannomyces graminis var. tritici R3-111a-1.</title>
        <authorList>
            <consortium name="The Broad Institute Genome Sequencing Platform"/>
            <person name="Ma L.-J."/>
            <person name="Dead R."/>
            <person name="Young S.K."/>
            <person name="Zeng Q."/>
            <person name="Gargeya S."/>
            <person name="Fitzgerald M."/>
            <person name="Haas B."/>
            <person name="Abouelleil A."/>
            <person name="Alvarado L."/>
            <person name="Arachchi H.M."/>
            <person name="Berlin A."/>
            <person name="Brown A."/>
            <person name="Chapman S.B."/>
            <person name="Chen Z."/>
            <person name="Dunbar C."/>
            <person name="Freedman E."/>
            <person name="Gearin G."/>
            <person name="Gellesch M."/>
            <person name="Goldberg J."/>
            <person name="Griggs A."/>
            <person name="Gujja S."/>
            <person name="Heiman D."/>
            <person name="Howarth C."/>
            <person name="Larson L."/>
            <person name="Lui A."/>
            <person name="MacDonald P.J.P."/>
            <person name="Mehta T."/>
            <person name="Montmayeur A."/>
            <person name="Murphy C."/>
            <person name="Neiman D."/>
            <person name="Pearson M."/>
            <person name="Priest M."/>
            <person name="Roberts A."/>
            <person name="Saif S."/>
            <person name="Shea T."/>
            <person name="Shenoy N."/>
            <person name="Sisk P."/>
            <person name="Stolte C."/>
            <person name="Sykes S."/>
            <person name="Yandava C."/>
            <person name="Wortman J."/>
            <person name="Nusbaum C."/>
            <person name="Birren B."/>
        </authorList>
    </citation>
    <scope>NUCLEOTIDE SEQUENCE</scope>
    <source>
        <strain evidence="1">R3-111a-1</strain>
    </source>
</reference>
<dbReference type="OrthoDB" id="3045089at2759"/>
<reference evidence="3" key="1">
    <citation type="submission" date="2010-07" db="EMBL/GenBank/DDBJ databases">
        <title>The genome sequence of Gaeumannomyces graminis var. tritici strain R3-111a-1.</title>
        <authorList>
            <consortium name="The Broad Institute Genome Sequencing Platform"/>
            <person name="Ma L.-J."/>
            <person name="Dead R."/>
            <person name="Young S."/>
            <person name="Zeng Q."/>
            <person name="Koehrsen M."/>
            <person name="Alvarado L."/>
            <person name="Berlin A."/>
            <person name="Chapman S.B."/>
            <person name="Chen Z."/>
            <person name="Freedman E."/>
            <person name="Gellesch M."/>
            <person name="Goldberg J."/>
            <person name="Griggs A."/>
            <person name="Gujja S."/>
            <person name="Heilman E.R."/>
            <person name="Heiman D."/>
            <person name="Hepburn T."/>
            <person name="Howarth C."/>
            <person name="Jen D."/>
            <person name="Larson L."/>
            <person name="Mehta T."/>
            <person name="Neiman D."/>
            <person name="Pearson M."/>
            <person name="Roberts A."/>
            <person name="Saif S."/>
            <person name="Shea T."/>
            <person name="Shenoy N."/>
            <person name="Sisk P."/>
            <person name="Stolte C."/>
            <person name="Sykes S."/>
            <person name="Walk T."/>
            <person name="White J."/>
            <person name="Yandava C."/>
            <person name="Haas B."/>
            <person name="Nusbaum C."/>
            <person name="Birren B."/>
        </authorList>
    </citation>
    <scope>NUCLEOTIDE SEQUENCE [LARGE SCALE GENOMIC DNA]</scope>
    <source>
        <strain evidence="3">R3-111a-1</strain>
    </source>
</reference>
<sequence length="234" mass="26931">MLQRHFEKRDLKGKEKVRKKQYALEDHCSGRDLDRSRPLAQWLRRGMKVNMSMVFRVTKQGLTGSQCPRCHTTVVATEGRTVQCKTAQCGMWFRISESQYVEEKDDQDDDQNASSMRAVLRDGNGRGKTTNEAASRKIHAADCKPVDFQRVRLLTVPPTPHKDDVFNNLQAFGIFHSAGHRRWSLSAYIYDTNGPADRFVQPYPESQADRAARLRQETEALQRRRGEVYLTSQN</sequence>